<reference evidence="1" key="2">
    <citation type="submission" date="2011-02" db="EMBL/GenBank/DDBJ databases">
        <authorList>
            <person name="MacLean D."/>
        </authorList>
    </citation>
    <scope>NUCLEOTIDE SEQUENCE</scope>
</reference>
<dbReference type="EMBL" id="FR824176">
    <property type="protein sequence ID" value="CCA21711.1"/>
    <property type="molecule type" value="Genomic_DNA"/>
</dbReference>
<dbReference type="AlphaFoldDB" id="F0WKA7"/>
<accession>F0WKA7</accession>
<organism evidence="1">
    <name type="scientific">Albugo laibachii Nc14</name>
    <dbReference type="NCBI Taxonomy" id="890382"/>
    <lineage>
        <taxon>Eukaryota</taxon>
        <taxon>Sar</taxon>
        <taxon>Stramenopiles</taxon>
        <taxon>Oomycota</taxon>
        <taxon>Peronosporomycetes</taxon>
        <taxon>Albuginales</taxon>
        <taxon>Albuginaceae</taxon>
        <taxon>Albugo</taxon>
    </lineage>
</organism>
<protein>
    <submittedName>
        <fullName evidence="1">AlNc14C131G6960 protein</fullName>
    </submittedName>
    <submittedName>
        <fullName evidence="2">AlNc14C136G7097 protein</fullName>
    </submittedName>
</protein>
<evidence type="ECO:0000313" key="1">
    <source>
        <dbReference type="EMBL" id="CCA21711.1"/>
    </source>
</evidence>
<gene>
    <name evidence="1" type="primary">AlNc14C131G6960</name>
    <name evidence="2" type="synonym">AlNc14C136G7097</name>
    <name evidence="1" type="ORF">ALNC14_078540</name>
    <name evidence="2" type="ORF">ALNC14_080070</name>
</gene>
<sequence length="59" mass="6870">MLHFGLKRNSVTQQMWNEILVLRAEGTDIPICWKIFFKSHLGGQRSIDYDSVMSAKPQF</sequence>
<dbReference type="HOGENOM" id="CLU_2965665_0_0_1"/>
<dbReference type="EMBL" id="FR824181">
    <property type="protein sequence ID" value="CCA21864.1"/>
    <property type="molecule type" value="Genomic_DNA"/>
</dbReference>
<name>F0WKA7_9STRA</name>
<reference evidence="1" key="1">
    <citation type="journal article" date="2011" name="PLoS Biol.">
        <title>Gene gain and loss during evolution of obligate parasitism in the white rust pathogen of Arabidopsis thaliana.</title>
        <authorList>
            <person name="Kemen E."/>
            <person name="Gardiner A."/>
            <person name="Schultz-Larsen T."/>
            <person name="Kemen A.C."/>
            <person name="Balmuth A.L."/>
            <person name="Robert-Seilaniantz A."/>
            <person name="Bailey K."/>
            <person name="Holub E."/>
            <person name="Studholme D.J."/>
            <person name="Maclean D."/>
            <person name="Jones J.D."/>
        </authorList>
    </citation>
    <scope>NUCLEOTIDE SEQUENCE</scope>
</reference>
<evidence type="ECO:0000313" key="2">
    <source>
        <dbReference type="EMBL" id="CCA21864.1"/>
    </source>
</evidence>
<proteinExistence type="predicted"/>